<dbReference type="PANTHER" id="PTHR13774">
    <property type="entry name" value="PHENAZINE BIOSYNTHESIS PROTEIN"/>
    <property type="match status" value="1"/>
</dbReference>
<dbReference type="STRING" id="50990.A0A4Y7Q4E6"/>
<dbReference type="SUPFAM" id="SSF54506">
    <property type="entry name" value="Diaminopimelate epimerase-like"/>
    <property type="match status" value="1"/>
</dbReference>
<evidence type="ECO:0000313" key="4">
    <source>
        <dbReference type="EMBL" id="TDL21700.1"/>
    </source>
</evidence>
<dbReference type="NCBIfam" id="TIGR00654">
    <property type="entry name" value="PhzF_family"/>
    <property type="match status" value="1"/>
</dbReference>
<comment type="similarity">
    <text evidence="1">Belongs to the PhzF family.</text>
</comment>
<dbReference type="VEuPathDB" id="FungiDB:BD410DRAFT_771302"/>
<dbReference type="GO" id="GO:0016853">
    <property type="term" value="F:isomerase activity"/>
    <property type="evidence" value="ECO:0007669"/>
    <property type="project" value="UniProtKB-KW"/>
</dbReference>
<dbReference type="PANTHER" id="PTHR13774:SF17">
    <property type="entry name" value="PHENAZINE BIOSYNTHESIS-LIKE DOMAIN-CONTAINING PROTEIN"/>
    <property type="match status" value="1"/>
</dbReference>
<dbReference type="Pfam" id="PF02567">
    <property type="entry name" value="PhzC-PhzF"/>
    <property type="match status" value="1"/>
</dbReference>
<dbReference type="InterPro" id="IPR003719">
    <property type="entry name" value="Phenazine_PhzF-like"/>
</dbReference>
<dbReference type="Proteomes" id="UP000294933">
    <property type="component" value="Unassembled WGS sequence"/>
</dbReference>
<dbReference type="PIRSF" id="PIRSF016184">
    <property type="entry name" value="PhzC_PhzF"/>
    <property type="match status" value="1"/>
</dbReference>
<evidence type="ECO:0000256" key="3">
    <source>
        <dbReference type="PIRSR" id="PIRSR016184-1"/>
    </source>
</evidence>
<dbReference type="OrthoDB" id="75169at2759"/>
<dbReference type="Gene3D" id="3.10.310.10">
    <property type="entry name" value="Diaminopimelate Epimerase, Chain A, domain 1"/>
    <property type="match status" value="2"/>
</dbReference>
<reference evidence="4 5" key="1">
    <citation type="submission" date="2018-06" db="EMBL/GenBank/DDBJ databases">
        <title>A transcriptomic atlas of mushroom development highlights an independent origin of complex multicellularity.</title>
        <authorList>
            <consortium name="DOE Joint Genome Institute"/>
            <person name="Krizsan K."/>
            <person name="Almasi E."/>
            <person name="Merenyi Z."/>
            <person name="Sahu N."/>
            <person name="Viragh M."/>
            <person name="Koszo T."/>
            <person name="Mondo S."/>
            <person name="Kiss B."/>
            <person name="Balint B."/>
            <person name="Kues U."/>
            <person name="Barry K."/>
            <person name="Hegedus J.C."/>
            <person name="Henrissat B."/>
            <person name="Johnson J."/>
            <person name="Lipzen A."/>
            <person name="Ohm R."/>
            <person name="Nagy I."/>
            <person name="Pangilinan J."/>
            <person name="Yan J."/>
            <person name="Xiong Y."/>
            <person name="Grigoriev I.V."/>
            <person name="Hibbett D.S."/>
            <person name="Nagy L.G."/>
        </authorList>
    </citation>
    <scope>NUCLEOTIDE SEQUENCE [LARGE SCALE GENOMIC DNA]</scope>
    <source>
        <strain evidence="4 5">SZMC22713</strain>
    </source>
</reference>
<organism evidence="4 5">
    <name type="scientific">Rickenella mellea</name>
    <dbReference type="NCBI Taxonomy" id="50990"/>
    <lineage>
        <taxon>Eukaryota</taxon>
        <taxon>Fungi</taxon>
        <taxon>Dikarya</taxon>
        <taxon>Basidiomycota</taxon>
        <taxon>Agaricomycotina</taxon>
        <taxon>Agaricomycetes</taxon>
        <taxon>Hymenochaetales</taxon>
        <taxon>Rickenellaceae</taxon>
        <taxon>Rickenella</taxon>
    </lineage>
</organism>
<dbReference type="AlphaFoldDB" id="A0A4Y7Q4E6"/>
<evidence type="ECO:0000313" key="5">
    <source>
        <dbReference type="Proteomes" id="UP000294933"/>
    </source>
</evidence>
<feature type="active site" evidence="3">
    <location>
        <position position="51"/>
    </location>
</feature>
<keyword evidence="5" id="KW-1185">Reference proteome</keyword>
<protein>
    <submittedName>
        <fullName evidence="4">Phenazine biosynthesis protein</fullName>
    </submittedName>
</protein>
<evidence type="ECO:0000256" key="1">
    <source>
        <dbReference type="ARBA" id="ARBA00008270"/>
    </source>
</evidence>
<keyword evidence="2" id="KW-0413">Isomerase</keyword>
<accession>A0A4Y7Q4E6</accession>
<name>A0A4Y7Q4E6_9AGAM</name>
<sequence>MPPSKLSYTVVDAFTQRIFGGGPASVIVLDKDHGLTDETLRLIAREFNFSETAFITPKSAIKDESESRSFGLRWFTPTMEAPICGHATLASAYVLFTSPHNIPNLNNVNVIRFHTRAGELTCTRLSDGKIELELPAAENKKADMDIERKVTDVVHKAVGNNVDVKFVGAGQGVSFNMFILVQLEDSFDLQRAKIDASIFTGIGQYTAFFLTTTGRTEKEKFVSRVFGPDWGVAEDPVCGSAQCMLGPYWHKKLKLKSGEVMVARQVSERGGDFEVVWDEQKGKCRLRGHATVTRKGELHLPV</sequence>
<evidence type="ECO:0000256" key="2">
    <source>
        <dbReference type="ARBA" id="ARBA00023235"/>
    </source>
</evidence>
<dbReference type="EMBL" id="ML170179">
    <property type="protein sequence ID" value="TDL21700.1"/>
    <property type="molecule type" value="Genomic_DNA"/>
</dbReference>
<gene>
    <name evidence="4" type="ORF">BD410DRAFT_771302</name>
</gene>
<dbReference type="GO" id="GO:0005737">
    <property type="term" value="C:cytoplasm"/>
    <property type="evidence" value="ECO:0007669"/>
    <property type="project" value="TreeGrafter"/>
</dbReference>
<proteinExistence type="inferred from homology"/>